<dbReference type="Pfam" id="PF08327">
    <property type="entry name" value="AHSA1"/>
    <property type="match status" value="1"/>
</dbReference>
<reference evidence="3 4" key="1">
    <citation type="submission" date="2016-08" db="EMBL/GenBank/DDBJ databases">
        <title>Draft genome of the agarase producing Sphingomonas sp. MCT13.</title>
        <authorList>
            <person name="D'Andrea M.M."/>
            <person name="Rossolini G.M."/>
            <person name="Thaller M.C."/>
        </authorList>
    </citation>
    <scope>NUCLEOTIDE SEQUENCE [LARGE SCALE GENOMIC DNA]</scope>
    <source>
        <strain evidence="3 4">MCT13</strain>
    </source>
</reference>
<evidence type="ECO:0000256" key="1">
    <source>
        <dbReference type="ARBA" id="ARBA00006817"/>
    </source>
</evidence>
<evidence type="ECO:0000313" key="4">
    <source>
        <dbReference type="Proteomes" id="UP000094487"/>
    </source>
</evidence>
<protein>
    <submittedName>
        <fullName evidence="3">ATPase</fullName>
    </submittedName>
</protein>
<keyword evidence="4" id="KW-1185">Reference proteome</keyword>
<dbReference type="InterPro" id="IPR013538">
    <property type="entry name" value="ASHA1/2-like_C"/>
</dbReference>
<proteinExistence type="inferred from homology"/>
<dbReference type="AlphaFoldDB" id="A0A1E3LRH8"/>
<dbReference type="SUPFAM" id="SSF55961">
    <property type="entry name" value="Bet v1-like"/>
    <property type="match status" value="1"/>
</dbReference>
<accession>A0A1E3LRH8</accession>
<dbReference type="Proteomes" id="UP000094487">
    <property type="component" value="Unassembled WGS sequence"/>
</dbReference>
<organism evidence="3 4">
    <name type="scientific">Sphingomonas turrisvirgatae</name>
    <dbReference type="NCBI Taxonomy" id="1888892"/>
    <lineage>
        <taxon>Bacteria</taxon>
        <taxon>Pseudomonadati</taxon>
        <taxon>Pseudomonadota</taxon>
        <taxon>Alphaproteobacteria</taxon>
        <taxon>Sphingomonadales</taxon>
        <taxon>Sphingomonadaceae</taxon>
        <taxon>Sphingomonas</taxon>
    </lineage>
</organism>
<dbReference type="InterPro" id="IPR023393">
    <property type="entry name" value="START-like_dom_sf"/>
</dbReference>
<evidence type="ECO:0000259" key="2">
    <source>
        <dbReference type="Pfam" id="PF08327"/>
    </source>
</evidence>
<name>A0A1E3LRH8_9SPHN</name>
<gene>
    <name evidence="3" type="ORF">BFL28_06660</name>
</gene>
<feature type="domain" description="Activator of Hsp90 ATPase homologue 1/2-like C-terminal" evidence="2">
    <location>
        <begin position="18"/>
        <end position="152"/>
    </location>
</feature>
<sequence length="155" mass="17001">MTIEVEAQAHSASRVILASPRNLFRAFIDPEMLASWRAPQGMSATLSAFDPRAGGGYRMVLRYPEPGRGKTAPDSDSVEVRFAELVAEERIVELVKFRSDDPAFDREMRLTTTFAPVADGTRVTMVADHVPPGIEQADHEAGMASSLRKLALLTE</sequence>
<dbReference type="EMBL" id="MDDS01000075">
    <property type="protein sequence ID" value="ODP36359.1"/>
    <property type="molecule type" value="Genomic_DNA"/>
</dbReference>
<comment type="caution">
    <text evidence="3">The sequence shown here is derived from an EMBL/GenBank/DDBJ whole genome shotgun (WGS) entry which is preliminary data.</text>
</comment>
<comment type="similarity">
    <text evidence="1">Belongs to the AHA1 family.</text>
</comment>
<dbReference type="Gene3D" id="3.30.530.20">
    <property type="match status" value="1"/>
</dbReference>
<dbReference type="RefSeq" id="WP_069321927.1">
    <property type="nucleotide sequence ID" value="NZ_MDDS01000075.1"/>
</dbReference>
<evidence type="ECO:0000313" key="3">
    <source>
        <dbReference type="EMBL" id="ODP36359.1"/>
    </source>
</evidence>